<sequence>MGLREQKKQATRAALSWAAVRLIVERGAENVLVEDIAAAAGVSPRTFNNYFSSKGEAVAARHLDRHLQFAADLRARPAGEPLWTAITAAALAQTAPGPEVIAQPQHPDPAEWAAGIRAMMASPGLRAEMLRAGVRAEAEIAAAVAARTGTDPSRDLYPNLVAGAVTAAHNAAQQQFVARDAAQSMTDLLREALSLLAAGLPEPARKP</sequence>
<organism evidence="6 7">
    <name type="scientific">Catenuloplanes niger</name>
    <dbReference type="NCBI Taxonomy" id="587534"/>
    <lineage>
        <taxon>Bacteria</taxon>
        <taxon>Bacillati</taxon>
        <taxon>Actinomycetota</taxon>
        <taxon>Actinomycetes</taxon>
        <taxon>Micromonosporales</taxon>
        <taxon>Micromonosporaceae</taxon>
        <taxon>Catenuloplanes</taxon>
    </lineage>
</organism>
<dbReference type="Pfam" id="PF00440">
    <property type="entry name" value="TetR_N"/>
    <property type="match status" value="1"/>
</dbReference>
<reference evidence="6 7" key="1">
    <citation type="submission" date="2023-07" db="EMBL/GenBank/DDBJ databases">
        <title>Sequencing the genomes of 1000 actinobacteria strains.</title>
        <authorList>
            <person name="Klenk H.-P."/>
        </authorList>
    </citation>
    <scope>NUCLEOTIDE SEQUENCE [LARGE SCALE GENOMIC DNA]</scope>
    <source>
        <strain evidence="6 7">DSM 44711</strain>
    </source>
</reference>
<dbReference type="InterPro" id="IPR001647">
    <property type="entry name" value="HTH_TetR"/>
</dbReference>
<accession>A0AAE3ZXP5</accession>
<proteinExistence type="predicted"/>
<dbReference type="PANTHER" id="PTHR30055">
    <property type="entry name" value="HTH-TYPE TRANSCRIPTIONAL REGULATOR RUTR"/>
    <property type="match status" value="1"/>
</dbReference>
<keyword evidence="2 4" id="KW-0238">DNA-binding</keyword>
<dbReference type="PANTHER" id="PTHR30055:SF238">
    <property type="entry name" value="MYCOFACTOCIN BIOSYNTHESIS TRANSCRIPTIONAL REGULATOR MFTR-RELATED"/>
    <property type="match status" value="1"/>
</dbReference>
<keyword evidence="1" id="KW-0805">Transcription regulation</keyword>
<dbReference type="EMBL" id="JAVDYC010000001">
    <property type="protein sequence ID" value="MDR7327933.1"/>
    <property type="molecule type" value="Genomic_DNA"/>
</dbReference>
<evidence type="ECO:0000313" key="6">
    <source>
        <dbReference type="EMBL" id="MDR7327933.1"/>
    </source>
</evidence>
<dbReference type="AlphaFoldDB" id="A0AAE3ZXP5"/>
<name>A0AAE3ZXP5_9ACTN</name>
<dbReference type="Pfam" id="PF17754">
    <property type="entry name" value="TetR_C_14"/>
    <property type="match status" value="1"/>
</dbReference>
<dbReference type="InterPro" id="IPR009057">
    <property type="entry name" value="Homeodomain-like_sf"/>
</dbReference>
<dbReference type="Proteomes" id="UP001183629">
    <property type="component" value="Unassembled WGS sequence"/>
</dbReference>
<feature type="domain" description="HTH tetR-type" evidence="5">
    <location>
        <begin position="9"/>
        <end position="69"/>
    </location>
</feature>
<dbReference type="SUPFAM" id="SSF46689">
    <property type="entry name" value="Homeodomain-like"/>
    <property type="match status" value="1"/>
</dbReference>
<evidence type="ECO:0000313" key="7">
    <source>
        <dbReference type="Proteomes" id="UP001183629"/>
    </source>
</evidence>
<evidence type="ECO:0000256" key="1">
    <source>
        <dbReference type="ARBA" id="ARBA00023015"/>
    </source>
</evidence>
<dbReference type="PROSITE" id="PS50977">
    <property type="entry name" value="HTH_TETR_2"/>
    <property type="match status" value="1"/>
</dbReference>
<dbReference type="GO" id="GO:0000976">
    <property type="term" value="F:transcription cis-regulatory region binding"/>
    <property type="evidence" value="ECO:0007669"/>
    <property type="project" value="TreeGrafter"/>
</dbReference>
<evidence type="ECO:0000256" key="3">
    <source>
        <dbReference type="ARBA" id="ARBA00023163"/>
    </source>
</evidence>
<keyword evidence="3" id="KW-0804">Transcription</keyword>
<feature type="DNA-binding region" description="H-T-H motif" evidence="4">
    <location>
        <begin position="32"/>
        <end position="51"/>
    </location>
</feature>
<evidence type="ECO:0000259" key="5">
    <source>
        <dbReference type="PROSITE" id="PS50977"/>
    </source>
</evidence>
<dbReference type="GO" id="GO:0003700">
    <property type="term" value="F:DNA-binding transcription factor activity"/>
    <property type="evidence" value="ECO:0007669"/>
    <property type="project" value="TreeGrafter"/>
</dbReference>
<dbReference type="InterPro" id="IPR050109">
    <property type="entry name" value="HTH-type_TetR-like_transc_reg"/>
</dbReference>
<keyword evidence="7" id="KW-1185">Reference proteome</keyword>
<gene>
    <name evidence="6" type="ORF">J2S44_008183</name>
</gene>
<evidence type="ECO:0000256" key="2">
    <source>
        <dbReference type="ARBA" id="ARBA00023125"/>
    </source>
</evidence>
<evidence type="ECO:0000256" key="4">
    <source>
        <dbReference type="PROSITE-ProRule" id="PRU00335"/>
    </source>
</evidence>
<dbReference type="RefSeq" id="WP_310428688.1">
    <property type="nucleotide sequence ID" value="NZ_JAVDYC010000001.1"/>
</dbReference>
<comment type="caution">
    <text evidence="6">The sequence shown here is derived from an EMBL/GenBank/DDBJ whole genome shotgun (WGS) entry which is preliminary data.</text>
</comment>
<dbReference type="Gene3D" id="1.10.10.60">
    <property type="entry name" value="Homeodomain-like"/>
    <property type="match status" value="1"/>
</dbReference>
<protein>
    <submittedName>
        <fullName evidence="6">AcrR family transcriptional regulator</fullName>
    </submittedName>
</protein>
<dbReference type="InterPro" id="IPR041347">
    <property type="entry name" value="MftR_C"/>
</dbReference>
<dbReference type="Gene3D" id="1.10.357.10">
    <property type="entry name" value="Tetracycline Repressor, domain 2"/>
    <property type="match status" value="1"/>
</dbReference>